<organism evidence="1 2">
    <name type="scientific">Klebsiella oxytoca</name>
    <dbReference type="NCBI Taxonomy" id="571"/>
    <lineage>
        <taxon>Bacteria</taxon>
        <taxon>Pseudomonadati</taxon>
        <taxon>Pseudomonadota</taxon>
        <taxon>Gammaproteobacteria</taxon>
        <taxon>Enterobacterales</taxon>
        <taxon>Enterobacteriaceae</taxon>
        <taxon>Klebsiella/Raoultella group</taxon>
        <taxon>Klebsiella</taxon>
    </lineage>
</organism>
<evidence type="ECO:0000313" key="2">
    <source>
        <dbReference type="Proteomes" id="UP000427108"/>
    </source>
</evidence>
<sequence>MSETDLNAVYGGP</sequence>
<evidence type="ECO:0000313" key="1">
    <source>
        <dbReference type="EMBL" id="QGN40585.1"/>
    </source>
</evidence>
<accession>A0A6B8MRZ7</accession>
<protein>
    <submittedName>
        <fullName evidence="1">Uncharacterized protein</fullName>
    </submittedName>
</protein>
<proteinExistence type="predicted"/>
<gene>
    <name evidence="1" type="ORF">GJ746_17645</name>
</gene>
<reference evidence="1 2" key="1">
    <citation type="submission" date="2019-11" db="EMBL/GenBank/DDBJ databases">
        <title>Isolation and Application of One Kind of P-Hydroxybenzoic Acid Degrading Bacterium in Mitigating Cropping Obstacle of Cucumber.</title>
        <authorList>
            <person name="Wu F."/>
            <person name="An Y."/>
        </authorList>
    </citation>
    <scope>NUCLEOTIDE SEQUENCE [LARGE SCALE GENOMIC DNA]</scope>
    <source>
        <strain evidence="1 2">P620</strain>
    </source>
</reference>
<name>A0A6B8MRZ7_KLEOX</name>
<dbReference type="Proteomes" id="UP000427108">
    <property type="component" value="Chromosome"/>
</dbReference>
<dbReference type="EMBL" id="CP046115">
    <property type="protein sequence ID" value="QGN40585.1"/>
    <property type="molecule type" value="Genomic_DNA"/>
</dbReference>